<evidence type="ECO:0000256" key="1">
    <source>
        <dbReference type="ARBA" id="ARBA00004123"/>
    </source>
</evidence>
<dbReference type="PANTHER" id="PTHR13000:SF0">
    <property type="entry name" value="NUCLEOPORIN P54"/>
    <property type="match status" value="1"/>
</dbReference>
<dbReference type="AlphaFoldDB" id="A0A9N9BXI2"/>
<dbReference type="GO" id="GO:0044613">
    <property type="term" value="C:nuclear pore central transport channel"/>
    <property type="evidence" value="ECO:0007669"/>
    <property type="project" value="TreeGrafter"/>
</dbReference>
<accession>A0A9N9BXI2</accession>
<evidence type="ECO:0000259" key="5">
    <source>
        <dbReference type="Pfam" id="PF13874"/>
    </source>
</evidence>
<evidence type="ECO:0000256" key="2">
    <source>
        <dbReference type="ARBA" id="ARBA00022448"/>
    </source>
</evidence>
<gene>
    <name evidence="6" type="ORF">DEBURN_LOCUS8676</name>
</gene>
<reference evidence="6" key="1">
    <citation type="submission" date="2021-06" db="EMBL/GenBank/DDBJ databases">
        <authorList>
            <person name="Kallberg Y."/>
            <person name="Tangrot J."/>
            <person name="Rosling A."/>
        </authorList>
    </citation>
    <scope>NUCLEOTIDE SEQUENCE</scope>
    <source>
        <strain evidence="6">AZ414A</strain>
    </source>
</reference>
<evidence type="ECO:0000313" key="7">
    <source>
        <dbReference type="Proteomes" id="UP000789706"/>
    </source>
</evidence>
<keyword evidence="7" id="KW-1185">Reference proteome</keyword>
<name>A0A9N9BXI2_9GLOM</name>
<dbReference type="GO" id="GO:0036228">
    <property type="term" value="P:protein localization to nuclear inner membrane"/>
    <property type="evidence" value="ECO:0007669"/>
    <property type="project" value="TreeGrafter"/>
</dbReference>
<dbReference type="Pfam" id="PF13874">
    <property type="entry name" value="Nup54"/>
    <property type="match status" value="1"/>
</dbReference>
<feature type="domain" description="Nucleoporin Nup54 alpha-helical" evidence="5">
    <location>
        <begin position="251"/>
        <end position="378"/>
    </location>
</feature>
<dbReference type="InterPro" id="IPR024864">
    <property type="entry name" value="Nup54/Nup57/Nup44"/>
</dbReference>
<proteinExistence type="predicted"/>
<keyword evidence="2" id="KW-0813">Transport</keyword>
<keyword evidence="3" id="KW-0539">Nucleus</keyword>
<evidence type="ECO:0000313" key="6">
    <source>
        <dbReference type="EMBL" id="CAG8583259.1"/>
    </source>
</evidence>
<sequence length="452" mass="49737">MFPSAFGNTGPSGGFGTSLPGGGFGGNQPIQPAVPFGNTSTAGFGGGFGTVNTNTNAAPTFGFSVNQTSTPFGFGGNFSQPQTSAPFGFGGNFSQPSVSNVGNFGFGRGAQQTQPSGFGLFQPTTSKPSGFGFGGGVQPVQPNIFGAQTTTTNPFGSTQSVPNAPVFGLDIFRTQRSFGFTSSQPQTQTQIGTISQTGTISQQQSSTPQQMTTYEELSRLINAWNTESPECQFQSYFYNMVHPDVVQLYTPPPNMPQSLWNEAQLNNPDRTILVPARVAGFDDIKKRLEMQEVITAKAIAKFKEYSEQLEEMERKHNLETLVRIEDRKRKHIELTQRVIKLMRQIQVLRLKGTLIRSDEEDLKGRLEEIKQHLERPNLKLAMLKTQYGVTKTQWSSRESLITHKFNAVDGNQLENIIKVLDVEQTGIVHDIETLKKDSKDIDIIIRSFKDTK</sequence>
<evidence type="ECO:0000256" key="3">
    <source>
        <dbReference type="ARBA" id="ARBA00023242"/>
    </source>
</evidence>
<dbReference type="GO" id="GO:0006999">
    <property type="term" value="P:nuclear pore organization"/>
    <property type="evidence" value="ECO:0007669"/>
    <property type="project" value="TreeGrafter"/>
</dbReference>
<dbReference type="PANTHER" id="PTHR13000">
    <property type="entry name" value="NUCLEOPORIN P54"/>
    <property type="match status" value="1"/>
</dbReference>
<dbReference type="EMBL" id="CAJVPK010001354">
    <property type="protein sequence ID" value="CAG8583259.1"/>
    <property type="molecule type" value="Genomic_DNA"/>
</dbReference>
<dbReference type="InterPro" id="IPR025712">
    <property type="entry name" value="Nup54_alpha-helical_dom"/>
</dbReference>
<feature type="compositionally biased region" description="Gly residues" evidence="4">
    <location>
        <begin position="10"/>
        <end position="26"/>
    </location>
</feature>
<dbReference type="OrthoDB" id="6162375at2759"/>
<protein>
    <submittedName>
        <fullName evidence="6">1632_t:CDS:1</fullName>
    </submittedName>
</protein>
<organism evidence="6 7">
    <name type="scientific">Diversispora eburnea</name>
    <dbReference type="NCBI Taxonomy" id="1213867"/>
    <lineage>
        <taxon>Eukaryota</taxon>
        <taxon>Fungi</taxon>
        <taxon>Fungi incertae sedis</taxon>
        <taxon>Mucoromycota</taxon>
        <taxon>Glomeromycotina</taxon>
        <taxon>Glomeromycetes</taxon>
        <taxon>Diversisporales</taxon>
        <taxon>Diversisporaceae</taxon>
        <taxon>Diversispora</taxon>
    </lineage>
</organism>
<evidence type="ECO:0000256" key="4">
    <source>
        <dbReference type="SAM" id="MobiDB-lite"/>
    </source>
</evidence>
<dbReference type="Proteomes" id="UP000789706">
    <property type="component" value="Unassembled WGS sequence"/>
</dbReference>
<dbReference type="Gene3D" id="1.20.5.490">
    <property type="entry name" value="Single helix bin"/>
    <property type="match status" value="1"/>
</dbReference>
<comment type="subcellular location">
    <subcellularLocation>
        <location evidence="1">Nucleus</location>
    </subcellularLocation>
</comment>
<dbReference type="GO" id="GO:0017056">
    <property type="term" value="F:structural constituent of nuclear pore"/>
    <property type="evidence" value="ECO:0007669"/>
    <property type="project" value="TreeGrafter"/>
</dbReference>
<feature type="region of interest" description="Disordered" evidence="4">
    <location>
        <begin position="1"/>
        <end position="38"/>
    </location>
</feature>
<comment type="caution">
    <text evidence="6">The sequence shown here is derived from an EMBL/GenBank/DDBJ whole genome shotgun (WGS) entry which is preliminary data.</text>
</comment>
<dbReference type="GO" id="GO:0006607">
    <property type="term" value="P:NLS-bearing protein import into nucleus"/>
    <property type="evidence" value="ECO:0007669"/>
    <property type="project" value="TreeGrafter"/>
</dbReference>